<dbReference type="AlphaFoldDB" id="A0A101M460"/>
<reference evidence="1" key="1">
    <citation type="journal article" date="2015" name="Genome Biol. Evol.">
        <title>Organellar Genomes of White Spruce (Picea glauca): Assembly and Annotation.</title>
        <authorList>
            <person name="Jackman S.D."/>
            <person name="Warren R.L."/>
            <person name="Gibb E.A."/>
            <person name="Vandervalk B.P."/>
            <person name="Mohamadi H."/>
            <person name="Chu J."/>
            <person name="Raymond A."/>
            <person name="Pleasance S."/>
            <person name="Coope R."/>
            <person name="Wildung M.R."/>
            <person name="Ritland C.E."/>
            <person name="Bousquet J."/>
            <person name="Jones S.J."/>
            <person name="Bohlmann J."/>
            <person name="Birol I."/>
        </authorList>
    </citation>
    <scope>NUCLEOTIDE SEQUENCE [LARGE SCALE GENOMIC DNA]</scope>
    <source>
        <tissue evidence="1">Flushing bud</tissue>
    </source>
</reference>
<protein>
    <submittedName>
        <fullName evidence="1">Uncharacterized protein</fullName>
    </submittedName>
</protein>
<sequence length="68" mass="7835">MARTDGQGRYCDITQEGGFHSKKSQLPYFRYQIYSIVHPLDKSLQHGSKLARKLSGRRALHLSIFLDL</sequence>
<accession>A0A101M460</accession>
<geneLocation type="mitochondrion" evidence="1"/>
<gene>
    <name evidence="1" type="ORF">ABT39_MTgene482</name>
</gene>
<comment type="caution">
    <text evidence="1">The sequence shown here is derived from an EMBL/GenBank/DDBJ whole genome shotgun (WGS) entry which is preliminary data.</text>
</comment>
<evidence type="ECO:0000313" key="1">
    <source>
        <dbReference type="EMBL" id="KUM50638.1"/>
    </source>
</evidence>
<dbReference type="EMBL" id="LKAM01000001">
    <property type="protein sequence ID" value="KUM50638.1"/>
    <property type="molecule type" value="Genomic_DNA"/>
</dbReference>
<name>A0A101M460_PICGL</name>
<proteinExistence type="predicted"/>
<organism evidence="1">
    <name type="scientific">Picea glauca</name>
    <name type="common">White spruce</name>
    <name type="synonym">Pinus glauca</name>
    <dbReference type="NCBI Taxonomy" id="3330"/>
    <lineage>
        <taxon>Eukaryota</taxon>
        <taxon>Viridiplantae</taxon>
        <taxon>Streptophyta</taxon>
        <taxon>Embryophyta</taxon>
        <taxon>Tracheophyta</taxon>
        <taxon>Spermatophyta</taxon>
        <taxon>Pinopsida</taxon>
        <taxon>Pinidae</taxon>
        <taxon>Conifers I</taxon>
        <taxon>Pinales</taxon>
        <taxon>Pinaceae</taxon>
        <taxon>Picea</taxon>
    </lineage>
</organism>
<keyword evidence="1" id="KW-0496">Mitochondrion</keyword>